<dbReference type="InterPro" id="IPR003903">
    <property type="entry name" value="UIM_dom"/>
</dbReference>
<evidence type="ECO:0000256" key="3">
    <source>
        <dbReference type="ARBA" id="ARBA00022443"/>
    </source>
</evidence>
<feature type="domain" description="VHS" evidence="10">
    <location>
        <begin position="17"/>
        <end position="145"/>
    </location>
</feature>
<dbReference type="Gene3D" id="2.30.30.40">
    <property type="entry name" value="SH3 Domains"/>
    <property type="match status" value="1"/>
</dbReference>
<dbReference type="InterPro" id="IPR036028">
    <property type="entry name" value="SH3-like_dom_sf"/>
</dbReference>
<comment type="similarity">
    <text evidence="2">Belongs to the STAM family.</text>
</comment>
<dbReference type="PRINTS" id="PR00452">
    <property type="entry name" value="SH3DOMAIN"/>
</dbReference>
<dbReference type="SMART" id="SM00288">
    <property type="entry name" value="VHS"/>
    <property type="match status" value="1"/>
</dbReference>
<dbReference type="GO" id="GO:0035091">
    <property type="term" value="F:phosphatidylinositol binding"/>
    <property type="evidence" value="ECO:0007669"/>
    <property type="project" value="InterPro"/>
</dbReference>
<evidence type="ECO:0000259" key="10">
    <source>
        <dbReference type="PROSITE" id="PS50179"/>
    </source>
</evidence>
<dbReference type="PROSITE" id="PS50002">
    <property type="entry name" value="SH3"/>
    <property type="match status" value="1"/>
</dbReference>
<dbReference type="CDD" id="cd21388">
    <property type="entry name" value="GAT_STAM"/>
    <property type="match status" value="1"/>
</dbReference>
<dbReference type="PANTHER" id="PTHR45929:SF3">
    <property type="entry name" value="JAK PATHWAY SIGNAL TRANSDUCTION ADAPTOR MOLECULE"/>
    <property type="match status" value="1"/>
</dbReference>
<dbReference type="GO" id="GO:0043130">
    <property type="term" value="F:ubiquitin binding"/>
    <property type="evidence" value="ECO:0007669"/>
    <property type="project" value="InterPro"/>
</dbReference>
<accession>A0A6M2DJX5</accession>
<dbReference type="SUPFAM" id="SSF50044">
    <property type="entry name" value="SH3-domain"/>
    <property type="match status" value="1"/>
</dbReference>
<dbReference type="Gene3D" id="1.20.5.1940">
    <property type="match status" value="1"/>
</dbReference>
<dbReference type="SMART" id="SM00326">
    <property type="entry name" value="SH3"/>
    <property type="match status" value="1"/>
</dbReference>
<dbReference type="CDD" id="cd11820">
    <property type="entry name" value="SH3_STAM"/>
    <property type="match status" value="1"/>
</dbReference>
<feature type="region of interest" description="Disordered" evidence="8">
    <location>
        <begin position="181"/>
        <end position="218"/>
    </location>
</feature>
<dbReference type="EMBL" id="GIIL01002903">
    <property type="protein sequence ID" value="NOV46629.1"/>
    <property type="molecule type" value="Transcribed_RNA"/>
</dbReference>
<dbReference type="InterPro" id="IPR001452">
    <property type="entry name" value="SH3_domain"/>
</dbReference>
<dbReference type="Pfam" id="PF00018">
    <property type="entry name" value="SH3_1"/>
    <property type="match status" value="1"/>
</dbReference>
<dbReference type="FunFam" id="1.25.40.90:FF:000009">
    <property type="entry name" value="Putative signal transducing adapter molecule 1"/>
    <property type="match status" value="1"/>
</dbReference>
<feature type="compositionally biased region" description="Polar residues" evidence="8">
    <location>
        <begin position="200"/>
        <end position="216"/>
    </location>
</feature>
<evidence type="ECO:0000256" key="1">
    <source>
        <dbReference type="ARBA" id="ARBA00004177"/>
    </source>
</evidence>
<evidence type="ECO:0000256" key="5">
    <source>
        <dbReference type="ARBA" id="ARBA00022753"/>
    </source>
</evidence>
<dbReference type="InterPro" id="IPR008942">
    <property type="entry name" value="ENTH_VHS"/>
</dbReference>
<proteinExistence type="inferred from homology"/>
<name>A0A6M2DJX5_XENCH</name>
<feature type="region of interest" description="Disordered" evidence="8">
    <location>
        <begin position="144"/>
        <end position="169"/>
    </location>
</feature>
<keyword evidence="4" id="KW-0813">Transport</keyword>
<dbReference type="GO" id="GO:0033565">
    <property type="term" value="C:ESCRT-0 complex"/>
    <property type="evidence" value="ECO:0007669"/>
    <property type="project" value="TreeGrafter"/>
</dbReference>
<evidence type="ECO:0000256" key="4">
    <source>
        <dbReference type="ARBA" id="ARBA00022448"/>
    </source>
</evidence>
<dbReference type="Gene3D" id="1.25.40.90">
    <property type="match status" value="1"/>
</dbReference>
<dbReference type="InterPro" id="IPR050670">
    <property type="entry name" value="STAM"/>
</dbReference>
<evidence type="ECO:0000256" key="7">
    <source>
        <dbReference type="PROSITE-ProRule" id="PRU00192"/>
    </source>
</evidence>
<dbReference type="SUPFAM" id="SSF48464">
    <property type="entry name" value="ENTH/VHS domain"/>
    <property type="match status" value="1"/>
</dbReference>
<dbReference type="Pfam" id="PF00790">
    <property type="entry name" value="VHS"/>
    <property type="match status" value="1"/>
</dbReference>
<dbReference type="PROSITE" id="PS50330">
    <property type="entry name" value="UIM"/>
    <property type="match status" value="1"/>
</dbReference>
<evidence type="ECO:0000313" key="11">
    <source>
        <dbReference type="EMBL" id="NOV46629.1"/>
    </source>
</evidence>
<dbReference type="CDD" id="cd03568">
    <property type="entry name" value="VHS_STAM"/>
    <property type="match status" value="1"/>
</dbReference>
<dbReference type="PROSITE" id="PS50179">
    <property type="entry name" value="VHS"/>
    <property type="match status" value="1"/>
</dbReference>
<evidence type="ECO:0000256" key="6">
    <source>
        <dbReference type="ARBA" id="ARBA00022927"/>
    </source>
</evidence>
<keyword evidence="3 7" id="KW-0728">SH3 domain</keyword>
<organism evidence="11">
    <name type="scientific">Xenopsylla cheopis</name>
    <name type="common">Oriental rat flea</name>
    <name type="synonym">Pulex cheopis</name>
    <dbReference type="NCBI Taxonomy" id="163159"/>
    <lineage>
        <taxon>Eukaryota</taxon>
        <taxon>Metazoa</taxon>
        <taxon>Ecdysozoa</taxon>
        <taxon>Arthropoda</taxon>
        <taxon>Hexapoda</taxon>
        <taxon>Insecta</taxon>
        <taxon>Pterygota</taxon>
        <taxon>Neoptera</taxon>
        <taxon>Endopterygota</taxon>
        <taxon>Siphonaptera</taxon>
        <taxon>Pulicidae</taxon>
        <taxon>Xenopsyllinae</taxon>
        <taxon>Xenopsylla</taxon>
    </lineage>
</organism>
<keyword evidence="6" id="KW-0653">Protein transport</keyword>
<feature type="domain" description="SH3" evidence="9">
    <location>
        <begin position="216"/>
        <end position="275"/>
    </location>
</feature>
<evidence type="ECO:0000259" key="9">
    <source>
        <dbReference type="PROSITE" id="PS50002"/>
    </source>
</evidence>
<comment type="subcellular location">
    <subcellularLocation>
        <location evidence="1">Endosome</location>
    </subcellularLocation>
</comment>
<dbReference type="PANTHER" id="PTHR45929">
    <property type="entry name" value="JAK PATHWAY SIGNAL TRANSDUCTION ADAPTOR MOLECULE"/>
    <property type="match status" value="1"/>
</dbReference>
<dbReference type="InterPro" id="IPR002014">
    <property type="entry name" value="VHS_dom"/>
</dbReference>
<dbReference type="GO" id="GO:0043328">
    <property type="term" value="P:protein transport to vacuole involved in ubiquitin-dependent protein catabolic process via the multivesicular body sorting pathway"/>
    <property type="evidence" value="ECO:0007669"/>
    <property type="project" value="TreeGrafter"/>
</dbReference>
<protein>
    <submittedName>
        <fullName evidence="11">Putative signal transducing adaptor protein stam/stam2</fullName>
    </submittedName>
</protein>
<keyword evidence="5" id="KW-0967">Endosome</keyword>
<evidence type="ECO:0000256" key="8">
    <source>
        <dbReference type="SAM" id="MobiDB-lite"/>
    </source>
</evidence>
<evidence type="ECO:0000256" key="2">
    <source>
        <dbReference type="ARBA" id="ARBA00009666"/>
    </source>
</evidence>
<reference evidence="11" key="1">
    <citation type="submission" date="2020-03" db="EMBL/GenBank/DDBJ databases">
        <title>Transcriptomic Profiling of the Digestive Tract of the Rat Flea, Xenopsylla cheopis, Following Blood Feeding and Infection with Yersinia pestis.</title>
        <authorList>
            <person name="Bland D.M."/>
            <person name="Martens C.A."/>
            <person name="Virtaneva K."/>
            <person name="Kanakabandi K."/>
            <person name="Long D."/>
            <person name="Rosenke R."/>
            <person name="Saturday G.A."/>
            <person name="Hoyt F.H."/>
            <person name="Bruno D.P."/>
            <person name="Ribeiro J.M.C."/>
            <person name="Hinnebusch J."/>
        </authorList>
    </citation>
    <scope>NUCLEOTIDE SEQUENCE</scope>
</reference>
<sequence>MGIFNISSPFDADIEKATSENNTSEQWGAIMDVCDKVGSSAANAKDCLRSIVKRLLHPDPHVVVQAITLLDACVNNCGNNFHLEVASRDFENEYRKLLSKSQPPVAQKLKQLLKKWAEGEFKSDPQLNLIPSLYNKLKSEGVDFSDVQPNTPKQHAVSKDPNVVSSQQEEDDIAKAIELSLKDKNNSVRPHSSSSASSSLYPTMQLSSPIPSTSNSEPRKVRALYDFEAAEDNELTFLAGEIIHMIDDSDPNWWKGYNQHGEGLFPANFVTADLSVEPEQFRIDASKKSVQFSDAVQVKTISQEDETSPEINEESIDTLLNLLHEANPEDPNDDTEQMLNLEVQVNKMGPLIDAELENIDRKHAQLTQLSGDLVEALNLYHTLMREPERRQLPQNMYAPQGLPNPNMPQQMYPPREFMTLPPNSMGMTMPAVYSMGPQMIPSGMVPPGQMNMSLPPVVGIPPGNPQISQNNPQPHSLNSTMAQTNPMPQAPMQRVPNPQMNLHNMNAGPTMIPNAAALVNQNQPPMQLVQNNSQMSLGNQPPPMGQPQPSGPNPMLIHQMSQHLNGLHIANGMGNVPVSSHMNPNDETQQNVQFQQRMGTNIYMQGPQALPGQM</sequence>
<dbReference type="AlphaFoldDB" id="A0A6M2DJX5"/>